<comment type="similarity">
    <text evidence="4">Belongs to the methyltransferase superfamily. METTL23 family.</text>
</comment>
<proteinExistence type="inferred from homology"/>
<dbReference type="GO" id="GO:0032259">
    <property type="term" value="P:methylation"/>
    <property type="evidence" value="ECO:0007669"/>
    <property type="project" value="UniProtKB-KW"/>
</dbReference>
<keyword evidence="6" id="KW-1185">Reference proteome</keyword>
<dbReference type="InterPro" id="IPR029063">
    <property type="entry name" value="SAM-dependent_MTases_sf"/>
</dbReference>
<dbReference type="AlphaFoldDB" id="A0AA96GIJ4"/>
<keyword evidence="1 5" id="KW-0489">Methyltransferase</keyword>
<dbReference type="PANTHER" id="PTHR14614:SF164">
    <property type="entry name" value="HISTONE-ARGININE METHYLTRANSFERASE METTL23"/>
    <property type="match status" value="1"/>
</dbReference>
<accession>A0AA96GIJ4</accession>
<evidence type="ECO:0000256" key="3">
    <source>
        <dbReference type="ARBA" id="ARBA00022691"/>
    </source>
</evidence>
<evidence type="ECO:0000256" key="1">
    <source>
        <dbReference type="ARBA" id="ARBA00022603"/>
    </source>
</evidence>
<reference evidence="5 6" key="1">
    <citation type="submission" date="2023-01" db="EMBL/GenBank/DDBJ databases">
        <title>Cultivation and genomic characterization of new, ubiquitous marine nitrite-oxidizing bacteria from the Nitrospirales.</title>
        <authorList>
            <person name="Mueller A.J."/>
            <person name="Daebeler A."/>
            <person name="Herbold C.W."/>
            <person name="Kirkegaard R.H."/>
            <person name="Daims H."/>
        </authorList>
    </citation>
    <scope>NUCLEOTIDE SEQUENCE [LARGE SCALE GENOMIC DNA]</scope>
    <source>
        <strain evidence="5 6">DK</strain>
    </source>
</reference>
<sequence length="233" mass="26076">MSHVKVVTLPKIGNVPIVCKTKRDISSETPLDARDDESLGWGYWDRIWPSEVALSECLIHRFFPSKLQGVKVLEIGCGTGLAGVVAARLGAFTIFSDMVPITLEATKESCRLNHISKFDTCLLNWTEQIGPKKFFYDLVIGSEVFYDEGILAGISHILEQVLTQKGKAMFCDPNRLGLDTVEHGFKEKFIVAIEEVPLNWPPRKDAGVEKKGFLYQLSRRSQEAFCQNPFPGV</sequence>
<dbReference type="Pfam" id="PF10294">
    <property type="entry name" value="Methyltransf_16"/>
    <property type="match status" value="1"/>
</dbReference>
<dbReference type="KEGG" id="nneo:PQG83_13725"/>
<keyword evidence="3" id="KW-0949">S-adenosyl-L-methionine</keyword>
<evidence type="ECO:0000256" key="4">
    <source>
        <dbReference type="ARBA" id="ARBA00043988"/>
    </source>
</evidence>
<evidence type="ECO:0000256" key="2">
    <source>
        <dbReference type="ARBA" id="ARBA00022679"/>
    </source>
</evidence>
<dbReference type="PANTHER" id="PTHR14614">
    <property type="entry name" value="HEPATOCELLULAR CARCINOMA-ASSOCIATED ANTIGEN"/>
    <property type="match status" value="1"/>
</dbReference>
<dbReference type="SUPFAM" id="SSF53335">
    <property type="entry name" value="S-adenosyl-L-methionine-dependent methyltransferases"/>
    <property type="match status" value="1"/>
</dbReference>
<keyword evidence="2" id="KW-0808">Transferase</keyword>
<organism evidence="5 6">
    <name type="scientific">Candidatus Nitrospira neomarina</name>
    <dbReference type="NCBI Taxonomy" id="3020899"/>
    <lineage>
        <taxon>Bacteria</taxon>
        <taxon>Pseudomonadati</taxon>
        <taxon>Nitrospirota</taxon>
        <taxon>Nitrospiria</taxon>
        <taxon>Nitrospirales</taxon>
        <taxon>Nitrospiraceae</taxon>
        <taxon>Nitrospira</taxon>
    </lineage>
</organism>
<dbReference type="RefSeq" id="WP_312742097.1">
    <property type="nucleotide sequence ID" value="NZ_CP116968.1"/>
</dbReference>
<evidence type="ECO:0000313" key="5">
    <source>
        <dbReference type="EMBL" id="WNM60815.1"/>
    </source>
</evidence>
<gene>
    <name evidence="5" type="ORF">PQG83_13725</name>
</gene>
<dbReference type="GO" id="GO:0008168">
    <property type="term" value="F:methyltransferase activity"/>
    <property type="evidence" value="ECO:0007669"/>
    <property type="project" value="UniProtKB-KW"/>
</dbReference>
<dbReference type="EMBL" id="CP116968">
    <property type="protein sequence ID" value="WNM60815.1"/>
    <property type="molecule type" value="Genomic_DNA"/>
</dbReference>
<dbReference type="InterPro" id="IPR019410">
    <property type="entry name" value="Methyltransf_16"/>
</dbReference>
<dbReference type="Gene3D" id="3.40.50.150">
    <property type="entry name" value="Vaccinia Virus protein VP39"/>
    <property type="match status" value="1"/>
</dbReference>
<name>A0AA96GIJ4_9BACT</name>
<evidence type="ECO:0000313" key="6">
    <source>
        <dbReference type="Proteomes" id="UP001302494"/>
    </source>
</evidence>
<protein>
    <submittedName>
        <fullName evidence="5">Methyltransferase domain-containing protein</fullName>
    </submittedName>
</protein>
<dbReference type="Proteomes" id="UP001302494">
    <property type="component" value="Chromosome"/>
</dbReference>